<evidence type="ECO:0000313" key="1">
    <source>
        <dbReference type="EMBL" id="EEA22750.1"/>
    </source>
</evidence>
<dbReference type="STRING" id="441960.B6QHA5"/>
<name>B6QHA5_TALMQ</name>
<protein>
    <submittedName>
        <fullName evidence="1">Uncharacterized protein</fullName>
    </submittedName>
</protein>
<dbReference type="VEuPathDB" id="FungiDB:PMAA_093660"/>
<gene>
    <name evidence="1" type="ORF">PMAA_093660</name>
</gene>
<organism evidence="1 2">
    <name type="scientific">Talaromyces marneffei (strain ATCC 18224 / CBS 334.59 / QM 7333)</name>
    <name type="common">Penicillium marneffei</name>
    <dbReference type="NCBI Taxonomy" id="441960"/>
    <lineage>
        <taxon>Eukaryota</taxon>
        <taxon>Fungi</taxon>
        <taxon>Dikarya</taxon>
        <taxon>Ascomycota</taxon>
        <taxon>Pezizomycotina</taxon>
        <taxon>Eurotiomycetes</taxon>
        <taxon>Eurotiomycetidae</taxon>
        <taxon>Eurotiales</taxon>
        <taxon>Trichocomaceae</taxon>
        <taxon>Talaromyces</taxon>
        <taxon>Talaromyces sect. Talaromyces</taxon>
    </lineage>
</organism>
<reference evidence="2" key="1">
    <citation type="journal article" date="2015" name="Genome Announc.">
        <title>Genome sequence of the AIDS-associated pathogen Penicillium marneffei (ATCC18224) and its near taxonomic relative Talaromyces stipitatus (ATCC10500).</title>
        <authorList>
            <person name="Nierman W.C."/>
            <person name="Fedorova-Abrams N.D."/>
            <person name="Andrianopoulos A."/>
        </authorList>
    </citation>
    <scope>NUCLEOTIDE SEQUENCE [LARGE SCALE GENOMIC DNA]</scope>
    <source>
        <strain evidence="2">ATCC 18224 / CBS 334.59 / QM 7333</strain>
    </source>
</reference>
<dbReference type="HOGENOM" id="CLU_1277995_0_0_1"/>
<evidence type="ECO:0000313" key="2">
    <source>
        <dbReference type="Proteomes" id="UP000001294"/>
    </source>
</evidence>
<sequence>MSVSKYTEPIPTGAIIMETWEQVKGLSIANPLSGLMGDIGEAHYPQDHEGVILGVASDELCLEIDARISSVMRAIEARTEMGEEDGTRLALREISSLKTYFDEIEETNGDGRGSFSFSFRFSFDDGGPDAIIRFPKPGHTATLIGTKRLQTRSRSWKKVWLERCATDEFLALYEPRLAQFLRALEQVEKETALECEQSSGPALSTRMRYSWATGRF</sequence>
<accession>B6QHA5</accession>
<dbReference type="Proteomes" id="UP000001294">
    <property type="component" value="Unassembled WGS sequence"/>
</dbReference>
<dbReference type="EMBL" id="DS995902">
    <property type="protein sequence ID" value="EEA22750.1"/>
    <property type="molecule type" value="Genomic_DNA"/>
</dbReference>
<keyword evidence="2" id="KW-1185">Reference proteome</keyword>
<dbReference type="AlphaFoldDB" id="B6QHA5"/>
<proteinExistence type="predicted"/>